<accession>A0ABD2LXH1</accession>
<protein>
    <submittedName>
        <fullName evidence="1">Uncharacterized protein</fullName>
    </submittedName>
</protein>
<name>A0ABD2LXH1_9BILA</name>
<dbReference type="AlphaFoldDB" id="A0ABD2LXH1"/>
<evidence type="ECO:0000313" key="1">
    <source>
        <dbReference type="EMBL" id="KAL3119942.1"/>
    </source>
</evidence>
<proteinExistence type="predicted"/>
<comment type="caution">
    <text evidence="1">The sequence shown here is derived from an EMBL/GenBank/DDBJ whole genome shotgun (WGS) entry which is preliminary data.</text>
</comment>
<organism evidence="1 2">
    <name type="scientific">Heterodera trifolii</name>
    <dbReference type="NCBI Taxonomy" id="157864"/>
    <lineage>
        <taxon>Eukaryota</taxon>
        <taxon>Metazoa</taxon>
        <taxon>Ecdysozoa</taxon>
        <taxon>Nematoda</taxon>
        <taxon>Chromadorea</taxon>
        <taxon>Rhabditida</taxon>
        <taxon>Tylenchina</taxon>
        <taxon>Tylenchomorpha</taxon>
        <taxon>Tylenchoidea</taxon>
        <taxon>Heteroderidae</taxon>
        <taxon>Heteroderinae</taxon>
        <taxon>Heterodera</taxon>
    </lineage>
</organism>
<dbReference type="EMBL" id="JBICBT010000228">
    <property type="protein sequence ID" value="KAL3119942.1"/>
    <property type="molecule type" value="Genomic_DNA"/>
</dbReference>
<keyword evidence="2" id="KW-1185">Reference proteome</keyword>
<sequence length="141" mass="15487">MGLIAPRPLWAIVRLAPLSPRHIDQPSINLSCKSLLIKGFDRGRTRRFPFDGTFTRTFSALPPPPFPPMPPFPTNFHHQSMPPRGCPPMSEFSLSLPLPFPIHHPSDWAFVYHSHSLTNGCPHQAQIGGGICGSISIGSTS</sequence>
<reference evidence="1 2" key="1">
    <citation type="submission" date="2024-10" db="EMBL/GenBank/DDBJ databases">
        <authorList>
            <person name="Kim D."/>
        </authorList>
    </citation>
    <scope>NUCLEOTIDE SEQUENCE [LARGE SCALE GENOMIC DNA]</scope>
    <source>
        <strain evidence="1">BH-2024</strain>
    </source>
</reference>
<evidence type="ECO:0000313" key="2">
    <source>
        <dbReference type="Proteomes" id="UP001620626"/>
    </source>
</evidence>
<dbReference type="Proteomes" id="UP001620626">
    <property type="component" value="Unassembled WGS sequence"/>
</dbReference>
<gene>
    <name evidence="1" type="ORF">niasHT_007070</name>
</gene>